<feature type="non-terminal residue" evidence="2">
    <location>
        <position position="1"/>
    </location>
</feature>
<evidence type="ECO:0000313" key="2">
    <source>
        <dbReference type="EMBL" id="GAG42929.1"/>
    </source>
</evidence>
<reference evidence="2" key="1">
    <citation type="journal article" date="2014" name="Front. Microbiol.">
        <title>High frequency of phylogenetically diverse reductive dehalogenase-homologous genes in deep subseafloor sedimentary metagenomes.</title>
        <authorList>
            <person name="Kawai M."/>
            <person name="Futagami T."/>
            <person name="Toyoda A."/>
            <person name="Takaki Y."/>
            <person name="Nishi S."/>
            <person name="Hori S."/>
            <person name="Arai W."/>
            <person name="Tsubouchi T."/>
            <person name="Morono Y."/>
            <person name="Uchiyama I."/>
            <person name="Ito T."/>
            <person name="Fujiyama A."/>
            <person name="Inagaki F."/>
            <person name="Takami H."/>
        </authorList>
    </citation>
    <scope>NUCLEOTIDE SEQUENCE</scope>
    <source>
        <strain evidence="2">Expedition CK06-06</strain>
    </source>
</reference>
<name>X0XIG1_9ZZZZ</name>
<dbReference type="AlphaFoldDB" id="X0XIG1"/>
<gene>
    <name evidence="2" type="ORF">S01H1_81438</name>
</gene>
<sequence>LKPPAIEGGDPVDFTTMHNTLWETSGPPVLMRLEDLTGSCNYDPDIYDEAIEVINAVGTITVAWADGSTLAFFGYLKTFDPQEIQKGQPPRANFTVHPTNYDNENSLEAGPVLTEVEGT</sequence>
<feature type="compositionally biased region" description="Polar residues" evidence="1">
    <location>
        <begin position="96"/>
        <end position="106"/>
    </location>
</feature>
<organism evidence="2">
    <name type="scientific">marine sediment metagenome</name>
    <dbReference type="NCBI Taxonomy" id="412755"/>
    <lineage>
        <taxon>unclassified sequences</taxon>
        <taxon>metagenomes</taxon>
        <taxon>ecological metagenomes</taxon>
    </lineage>
</organism>
<feature type="region of interest" description="Disordered" evidence="1">
    <location>
        <begin position="96"/>
        <end position="119"/>
    </location>
</feature>
<accession>X0XIG1</accession>
<protein>
    <submittedName>
        <fullName evidence="2">Uncharacterized protein</fullName>
    </submittedName>
</protein>
<dbReference type="EMBL" id="BARS01055110">
    <property type="protein sequence ID" value="GAG42929.1"/>
    <property type="molecule type" value="Genomic_DNA"/>
</dbReference>
<proteinExistence type="predicted"/>
<comment type="caution">
    <text evidence="2">The sequence shown here is derived from an EMBL/GenBank/DDBJ whole genome shotgun (WGS) entry which is preliminary data.</text>
</comment>
<evidence type="ECO:0000256" key="1">
    <source>
        <dbReference type="SAM" id="MobiDB-lite"/>
    </source>
</evidence>